<dbReference type="InterPro" id="IPR003661">
    <property type="entry name" value="HisK_dim/P_dom"/>
</dbReference>
<keyword evidence="5" id="KW-0418">Kinase</keyword>
<dbReference type="SMART" id="SM00387">
    <property type="entry name" value="HATPase_c"/>
    <property type="match status" value="1"/>
</dbReference>
<dbReference type="SUPFAM" id="SSF47384">
    <property type="entry name" value="Homodimeric domain of signal transducing histidine kinase"/>
    <property type="match status" value="1"/>
</dbReference>
<evidence type="ECO:0000259" key="7">
    <source>
        <dbReference type="PROSITE" id="PS50109"/>
    </source>
</evidence>
<comment type="caution">
    <text evidence="8">The sequence shown here is derived from an EMBL/GenBank/DDBJ whole genome shotgun (WGS) entry which is preliminary data.</text>
</comment>
<dbReference type="InterPro" id="IPR003594">
    <property type="entry name" value="HATPase_dom"/>
</dbReference>
<dbReference type="RefSeq" id="WP_105001454.1">
    <property type="nucleotide sequence ID" value="NZ_MQVX01000001.1"/>
</dbReference>
<dbReference type="PRINTS" id="PR00344">
    <property type="entry name" value="BCTRLSENSOR"/>
</dbReference>
<dbReference type="InterPro" id="IPR004358">
    <property type="entry name" value="Sig_transdc_His_kin-like_C"/>
</dbReference>
<dbReference type="Gene3D" id="3.30.565.10">
    <property type="entry name" value="Histidine kinase-like ATPase, C-terminal domain"/>
    <property type="match status" value="1"/>
</dbReference>
<dbReference type="InterPro" id="IPR005467">
    <property type="entry name" value="His_kinase_dom"/>
</dbReference>
<name>A0A2S7T8K7_9FLAO</name>
<dbReference type="GO" id="GO:0000155">
    <property type="term" value="F:phosphorelay sensor kinase activity"/>
    <property type="evidence" value="ECO:0007669"/>
    <property type="project" value="InterPro"/>
</dbReference>
<dbReference type="OrthoDB" id="9781208at2"/>
<evidence type="ECO:0000256" key="6">
    <source>
        <dbReference type="SAM" id="Coils"/>
    </source>
</evidence>
<protein>
    <recommendedName>
        <fullName evidence="2">histidine kinase</fullName>
        <ecNumber evidence="2">2.7.13.3</ecNumber>
    </recommendedName>
</protein>
<feature type="domain" description="Histidine kinase" evidence="7">
    <location>
        <begin position="233"/>
        <end position="443"/>
    </location>
</feature>
<dbReference type="Gene3D" id="3.30.450.40">
    <property type="match status" value="1"/>
</dbReference>
<dbReference type="AlphaFoldDB" id="A0A2S7T8K7"/>
<evidence type="ECO:0000256" key="4">
    <source>
        <dbReference type="ARBA" id="ARBA00022679"/>
    </source>
</evidence>
<sequence>MKTQDNPDDFRKKLEEQAEIIERLEVEKNFFKRELYSIQERDEDSKEVINRIATSILGKTDYLAIAWELAHIIPSYLNCDDCIFYLVDYEDRELSQIAAYGEKVYNGEILNHLTIPIGKGIVGTVAETGIPELIHDTSKDDRYITDLERNFSEITVPVLYDNKVIGILDCEAHPKNFFTTKQLNTLMSISHLIGLQLHNVLNMQRLREAEVATQKLNTILQTRNEELEQYARIVSHDLKSPLRGLSSLFHWIKTDNINKIQESSLEHFDHVERTLSHMDNLISSLLEYSSLDSRKEKMESFSIQSLVDDLLVTMSIPENVKVNTEIEQGLEIKAFRLHFFQIFQNLISNSLKYIDPDSGEVSIRAKLQNGYYRIEVEDNGIGISMDQRKKIFQLFRTAGNHKDETGVGLSIVQKIVQLNEGSIWLESEPGEGAHFFVEIPEGQR</sequence>
<dbReference type="PANTHER" id="PTHR42878:SF15">
    <property type="entry name" value="BACTERIOPHYTOCHROME"/>
    <property type="match status" value="1"/>
</dbReference>
<dbReference type="Proteomes" id="UP000239366">
    <property type="component" value="Unassembled WGS sequence"/>
</dbReference>
<dbReference type="SMART" id="SM00065">
    <property type="entry name" value="GAF"/>
    <property type="match status" value="1"/>
</dbReference>
<dbReference type="Gene3D" id="1.10.287.130">
    <property type="match status" value="1"/>
</dbReference>
<comment type="catalytic activity">
    <reaction evidence="1">
        <text>ATP + protein L-histidine = ADP + protein N-phospho-L-histidine.</text>
        <dbReference type="EC" id="2.7.13.3"/>
    </reaction>
</comment>
<dbReference type="InterPro" id="IPR003018">
    <property type="entry name" value="GAF"/>
</dbReference>
<keyword evidence="3" id="KW-0597">Phosphoprotein</keyword>
<evidence type="ECO:0000313" key="9">
    <source>
        <dbReference type="Proteomes" id="UP000239366"/>
    </source>
</evidence>
<dbReference type="EMBL" id="MQVX01000001">
    <property type="protein sequence ID" value="PQJ15796.1"/>
    <property type="molecule type" value="Genomic_DNA"/>
</dbReference>
<dbReference type="InterPro" id="IPR029016">
    <property type="entry name" value="GAF-like_dom_sf"/>
</dbReference>
<feature type="coiled-coil region" evidence="6">
    <location>
        <begin position="14"/>
        <end position="41"/>
    </location>
</feature>
<evidence type="ECO:0000256" key="2">
    <source>
        <dbReference type="ARBA" id="ARBA00012438"/>
    </source>
</evidence>
<evidence type="ECO:0000256" key="1">
    <source>
        <dbReference type="ARBA" id="ARBA00000085"/>
    </source>
</evidence>
<dbReference type="InterPro" id="IPR036890">
    <property type="entry name" value="HATPase_C_sf"/>
</dbReference>
<dbReference type="InterPro" id="IPR050351">
    <property type="entry name" value="BphY/WalK/GraS-like"/>
</dbReference>
<accession>A0A2S7T8K7</accession>
<dbReference type="Pfam" id="PF01590">
    <property type="entry name" value="GAF"/>
    <property type="match status" value="1"/>
</dbReference>
<evidence type="ECO:0000256" key="3">
    <source>
        <dbReference type="ARBA" id="ARBA00022553"/>
    </source>
</evidence>
<dbReference type="GO" id="GO:0007234">
    <property type="term" value="P:osmosensory signaling via phosphorelay pathway"/>
    <property type="evidence" value="ECO:0007669"/>
    <property type="project" value="TreeGrafter"/>
</dbReference>
<gene>
    <name evidence="8" type="ORF">BST99_08705</name>
</gene>
<dbReference type="SMART" id="SM00388">
    <property type="entry name" value="HisKA"/>
    <property type="match status" value="1"/>
</dbReference>
<dbReference type="GO" id="GO:0000156">
    <property type="term" value="F:phosphorelay response regulator activity"/>
    <property type="evidence" value="ECO:0007669"/>
    <property type="project" value="TreeGrafter"/>
</dbReference>
<evidence type="ECO:0000313" key="8">
    <source>
        <dbReference type="EMBL" id="PQJ15796.1"/>
    </source>
</evidence>
<dbReference type="EC" id="2.7.13.3" evidence="2"/>
<dbReference type="Pfam" id="PF02518">
    <property type="entry name" value="HATPase_c"/>
    <property type="match status" value="1"/>
</dbReference>
<dbReference type="GO" id="GO:0030295">
    <property type="term" value="F:protein kinase activator activity"/>
    <property type="evidence" value="ECO:0007669"/>
    <property type="project" value="TreeGrafter"/>
</dbReference>
<dbReference type="SUPFAM" id="SSF55874">
    <property type="entry name" value="ATPase domain of HSP90 chaperone/DNA topoisomerase II/histidine kinase"/>
    <property type="match status" value="1"/>
</dbReference>
<dbReference type="SUPFAM" id="SSF55781">
    <property type="entry name" value="GAF domain-like"/>
    <property type="match status" value="1"/>
</dbReference>
<evidence type="ECO:0000256" key="5">
    <source>
        <dbReference type="ARBA" id="ARBA00022777"/>
    </source>
</evidence>
<dbReference type="Pfam" id="PF00512">
    <property type="entry name" value="HisKA"/>
    <property type="match status" value="1"/>
</dbReference>
<dbReference type="PANTHER" id="PTHR42878">
    <property type="entry name" value="TWO-COMPONENT HISTIDINE KINASE"/>
    <property type="match status" value="1"/>
</dbReference>
<keyword evidence="6" id="KW-0175">Coiled coil</keyword>
<dbReference type="InterPro" id="IPR036097">
    <property type="entry name" value="HisK_dim/P_sf"/>
</dbReference>
<reference evidence="9" key="1">
    <citation type="submission" date="2016-11" db="EMBL/GenBank/DDBJ databases">
        <title>Trade-off between light-utilization and light-protection in marine flavobacteria.</title>
        <authorList>
            <person name="Kumagai Y."/>
            <person name="Yoshizawa S."/>
            <person name="Kogure K."/>
        </authorList>
    </citation>
    <scope>NUCLEOTIDE SEQUENCE [LARGE SCALE GENOMIC DNA]</scope>
    <source>
        <strain evidence="9">SG-18</strain>
    </source>
</reference>
<keyword evidence="9" id="KW-1185">Reference proteome</keyword>
<dbReference type="CDD" id="cd00082">
    <property type="entry name" value="HisKA"/>
    <property type="match status" value="1"/>
</dbReference>
<organism evidence="8 9">
    <name type="scientific">Aureicoccus marinus</name>
    <dbReference type="NCBI Taxonomy" id="754435"/>
    <lineage>
        <taxon>Bacteria</taxon>
        <taxon>Pseudomonadati</taxon>
        <taxon>Bacteroidota</taxon>
        <taxon>Flavobacteriia</taxon>
        <taxon>Flavobacteriales</taxon>
        <taxon>Flavobacteriaceae</taxon>
        <taxon>Aureicoccus</taxon>
    </lineage>
</organism>
<proteinExistence type="predicted"/>
<keyword evidence="4" id="KW-0808">Transferase</keyword>
<dbReference type="PROSITE" id="PS50109">
    <property type="entry name" value="HIS_KIN"/>
    <property type="match status" value="1"/>
</dbReference>